<dbReference type="Pfam" id="PF03372">
    <property type="entry name" value="Exo_endo_phos"/>
    <property type="match status" value="1"/>
</dbReference>
<feature type="region of interest" description="Disordered" evidence="1">
    <location>
        <begin position="1"/>
        <end position="84"/>
    </location>
</feature>
<dbReference type="GO" id="GO:0004519">
    <property type="term" value="F:endonuclease activity"/>
    <property type="evidence" value="ECO:0007669"/>
    <property type="project" value="UniProtKB-KW"/>
</dbReference>
<dbReference type="GO" id="GO:0000175">
    <property type="term" value="F:3'-5'-RNA exonuclease activity"/>
    <property type="evidence" value="ECO:0007669"/>
    <property type="project" value="TreeGrafter"/>
</dbReference>
<feature type="domain" description="Endonuclease/exonuclease/phosphatase" evidence="2">
    <location>
        <begin position="148"/>
        <end position="563"/>
    </location>
</feature>
<keyword evidence="3" id="KW-0378">Hydrolase</keyword>
<dbReference type="Proteomes" id="UP000051952">
    <property type="component" value="Unassembled WGS sequence"/>
</dbReference>
<organism evidence="3 4">
    <name type="scientific">Bodo saltans</name>
    <name type="common">Flagellated protozoan</name>
    <dbReference type="NCBI Taxonomy" id="75058"/>
    <lineage>
        <taxon>Eukaryota</taxon>
        <taxon>Discoba</taxon>
        <taxon>Euglenozoa</taxon>
        <taxon>Kinetoplastea</taxon>
        <taxon>Metakinetoplastina</taxon>
        <taxon>Eubodonida</taxon>
        <taxon>Bodonidae</taxon>
        <taxon>Bodo</taxon>
    </lineage>
</organism>
<accession>A0A0S4IT57</accession>
<keyword evidence="3" id="KW-0255">Endonuclease</keyword>
<dbReference type="Gene3D" id="3.60.10.10">
    <property type="entry name" value="Endonuclease/exonuclease/phosphatase"/>
    <property type="match status" value="1"/>
</dbReference>
<feature type="compositionally biased region" description="Polar residues" evidence="1">
    <location>
        <begin position="27"/>
        <end position="37"/>
    </location>
</feature>
<dbReference type="PANTHER" id="PTHR12121:SF36">
    <property type="entry name" value="ENDONUCLEASE_EXONUCLEASE_PHOSPHATASE DOMAIN-CONTAINING PROTEIN"/>
    <property type="match status" value="1"/>
</dbReference>
<dbReference type="OMA" id="TELYPHC"/>
<dbReference type="SUPFAM" id="SSF56219">
    <property type="entry name" value="DNase I-like"/>
    <property type="match status" value="1"/>
</dbReference>
<evidence type="ECO:0000313" key="4">
    <source>
        <dbReference type="Proteomes" id="UP000051952"/>
    </source>
</evidence>
<sequence>MIQSAVGSSSSSSGLPPLGSFEAFRSPQPTRSSSDTTMVGWGSSPHQSLDASNGPMLSDEPTMPTAAGLGARRPTLAERASRASRASKDRSFSLGLSLETIQASSRDAEDIPGLSSNSVCKARFRGWYTTEEGRHIPTTCNGTLRVLSYNLCAARYLTTDRYPLCPTWAMPDTYRARQMQREISGCDPDVAAFQEMSIDMFQQQREEQNSSSGPVLTTTTTPLLGDLLRADGYEGHHCVITDKNGDACHMGGGSSGKEVRSDFEGVAIFYKTNRFSRIEDAPINFNHIARNDRTLRAEERARVQLASHNVGLVVVLQDKLTNGIVIVGTLHAAWDAAQRPECQQYQIHHLALKIEELRSMYQDISEVSVLMVGDFNAELNSYALNYATVNCQAELQQTLPPNASAHPVLSPGMPNVVHTTSYDDGYAPLPTMGGWNGNHTNHTNHGANQYAGAVATDSPALLSTSSNSSTNGDPRNLYALLWPPTVFEEWLHIPPTHSLALCDAYAGYCKKYPNRVSAVNPSAGGEGKVIDHILFDRSSYVCVAVGRLDERKDVPTKDVPSDHYPVSATLVPLHAVAFSADPLVTSDGEDDG</sequence>
<dbReference type="VEuPathDB" id="TriTrypDB:BSAL_59335"/>
<dbReference type="OrthoDB" id="428734at2759"/>
<dbReference type="EMBL" id="CYKH01000243">
    <property type="protein sequence ID" value="CUF12462.1"/>
    <property type="molecule type" value="Genomic_DNA"/>
</dbReference>
<dbReference type="InterPro" id="IPR005135">
    <property type="entry name" value="Endo/exonuclease/phosphatase"/>
</dbReference>
<proteinExistence type="predicted"/>
<feature type="compositionally biased region" description="Low complexity" evidence="1">
    <location>
        <begin position="7"/>
        <end position="20"/>
    </location>
</feature>
<keyword evidence="4" id="KW-1185">Reference proteome</keyword>
<gene>
    <name evidence="3" type="ORF">BSAL_59335</name>
</gene>
<keyword evidence="3" id="KW-0540">Nuclease</keyword>
<evidence type="ECO:0000256" key="1">
    <source>
        <dbReference type="SAM" id="MobiDB-lite"/>
    </source>
</evidence>
<reference evidence="4" key="1">
    <citation type="submission" date="2015-09" db="EMBL/GenBank/DDBJ databases">
        <authorList>
            <consortium name="Pathogen Informatics"/>
        </authorList>
    </citation>
    <scope>NUCLEOTIDE SEQUENCE [LARGE SCALE GENOMIC DNA]</scope>
    <source>
        <strain evidence="4">Lake Konstanz</strain>
    </source>
</reference>
<protein>
    <submittedName>
        <fullName evidence="3">Endonuclease/exonuclease/phosphatase, putative</fullName>
    </submittedName>
</protein>
<name>A0A0S4IT57_BODSA</name>
<evidence type="ECO:0000259" key="2">
    <source>
        <dbReference type="Pfam" id="PF03372"/>
    </source>
</evidence>
<feature type="compositionally biased region" description="Basic and acidic residues" evidence="1">
    <location>
        <begin position="75"/>
        <end position="84"/>
    </location>
</feature>
<dbReference type="InterPro" id="IPR050410">
    <property type="entry name" value="CCR4/nocturin_mRNA_transcr"/>
</dbReference>
<dbReference type="AlphaFoldDB" id="A0A0S4IT57"/>
<keyword evidence="3" id="KW-0269">Exonuclease</keyword>
<evidence type="ECO:0000313" key="3">
    <source>
        <dbReference type="EMBL" id="CUF12462.1"/>
    </source>
</evidence>
<dbReference type="PANTHER" id="PTHR12121">
    <property type="entry name" value="CARBON CATABOLITE REPRESSOR PROTEIN 4"/>
    <property type="match status" value="1"/>
</dbReference>
<dbReference type="InterPro" id="IPR036691">
    <property type="entry name" value="Endo/exonu/phosph_ase_sf"/>
</dbReference>